<evidence type="ECO:0000256" key="7">
    <source>
        <dbReference type="ARBA" id="ARBA00022801"/>
    </source>
</evidence>
<evidence type="ECO:0000256" key="3">
    <source>
        <dbReference type="ARBA" id="ARBA00011083"/>
    </source>
</evidence>
<reference evidence="17" key="1">
    <citation type="submission" date="2012-01" db="EMBL/GenBank/DDBJ databases">
        <title>The Genome Sequence of Oreochromis niloticus (Nile Tilapia).</title>
        <authorList>
            <consortium name="Broad Institute Genome Assembly Team"/>
            <consortium name="Broad Institute Sequencing Platform"/>
            <person name="Di Palma F."/>
            <person name="Johnson J."/>
            <person name="Lander E.S."/>
            <person name="Lindblad-Toh K."/>
        </authorList>
    </citation>
    <scope>NUCLEOTIDE SEQUENCE [LARGE SCALE GENOMIC DNA]</scope>
</reference>
<keyword evidence="9" id="KW-1015">Disulfide bond</keyword>
<evidence type="ECO:0000256" key="6">
    <source>
        <dbReference type="ARBA" id="ARBA00022729"/>
    </source>
</evidence>
<dbReference type="GO" id="GO:0034722">
    <property type="term" value="F:gamma-glutamyl-peptidase activity"/>
    <property type="evidence" value="ECO:0007669"/>
    <property type="project" value="UniProtKB-UniRule"/>
</dbReference>
<keyword evidence="6 14" id="KW-0732">Signal</keyword>
<evidence type="ECO:0000256" key="9">
    <source>
        <dbReference type="ARBA" id="ARBA00023157"/>
    </source>
</evidence>
<dbReference type="PRINTS" id="PR02058">
    <property type="entry name" value="APODVERTBRTE"/>
</dbReference>
<evidence type="ECO:0000313" key="16">
    <source>
        <dbReference type="Ensembl" id="ENSONIP00000061735.1"/>
    </source>
</evidence>
<evidence type="ECO:0000256" key="5">
    <source>
        <dbReference type="ARBA" id="ARBA00022525"/>
    </source>
</evidence>
<dbReference type="InterPro" id="IPR012674">
    <property type="entry name" value="Calycin"/>
</dbReference>
<dbReference type="GO" id="GO:0005773">
    <property type="term" value="C:vacuole"/>
    <property type="evidence" value="ECO:0007669"/>
    <property type="project" value="TreeGrafter"/>
</dbReference>
<dbReference type="CDD" id="cd19437">
    <property type="entry name" value="lipocalin_apoD-like"/>
    <property type="match status" value="1"/>
</dbReference>
<reference evidence="16" key="2">
    <citation type="submission" date="2025-08" db="UniProtKB">
        <authorList>
            <consortium name="Ensembl"/>
        </authorList>
    </citation>
    <scope>IDENTIFICATION</scope>
</reference>
<keyword evidence="5" id="KW-0964">Secreted</keyword>
<evidence type="ECO:0000259" key="15">
    <source>
        <dbReference type="Pfam" id="PF08212"/>
    </source>
</evidence>
<dbReference type="FunCoup" id="A0A669DSA0">
    <property type="interactions" value="159"/>
</dbReference>
<dbReference type="InterPro" id="IPR015527">
    <property type="entry name" value="Pept_C26_g-glut_hydrolase"/>
</dbReference>
<dbReference type="GO" id="GO:0046900">
    <property type="term" value="P:tetrahydrofolylpolyglutamate metabolic process"/>
    <property type="evidence" value="ECO:0007669"/>
    <property type="project" value="TreeGrafter"/>
</dbReference>
<proteinExistence type="inferred from homology"/>
<evidence type="ECO:0000256" key="14">
    <source>
        <dbReference type="SAM" id="SignalP"/>
    </source>
</evidence>
<dbReference type="InterPro" id="IPR026222">
    <property type="entry name" value="ApoD_vertbrte"/>
</dbReference>
<dbReference type="SUPFAM" id="SSF50814">
    <property type="entry name" value="Lipocalins"/>
    <property type="match status" value="1"/>
</dbReference>
<dbReference type="GO" id="GO:0006869">
    <property type="term" value="P:lipid transport"/>
    <property type="evidence" value="ECO:0007669"/>
    <property type="project" value="InterPro"/>
</dbReference>
<dbReference type="GO" id="GO:0005576">
    <property type="term" value="C:extracellular region"/>
    <property type="evidence" value="ECO:0007669"/>
    <property type="project" value="UniProtKB-SubCell"/>
</dbReference>
<dbReference type="Gene3D" id="2.40.128.20">
    <property type="match status" value="1"/>
</dbReference>
<dbReference type="FunFam" id="2.40.128.20:FF:000003">
    <property type="entry name" value="Apolipoprotein D"/>
    <property type="match status" value="1"/>
</dbReference>
<keyword evidence="10" id="KW-0325">Glycoprotein</keyword>
<keyword evidence="7 13" id="KW-0378">Hydrolase</keyword>
<dbReference type="FunFam" id="3.40.50.880:FF:000024">
    <property type="entry name" value="Folate gamma-glutamyl hydrolase"/>
    <property type="match status" value="1"/>
</dbReference>
<evidence type="ECO:0000256" key="13">
    <source>
        <dbReference type="PROSITE-ProRule" id="PRU00607"/>
    </source>
</evidence>
<keyword evidence="11" id="KW-0873">Pyrrolidone carboxylic acid</keyword>
<dbReference type="EC" id="3.4.19.9" evidence="13"/>
<comment type="similarity">
    <text evidence="3">Belongs to the peptidase C26 family.</text>
</comment>
<accession>A0A669DSA0</accession>
<evidence type="ECO:0000256" key="4">
    <source>
        <dbReference type="ARBA" id="ARBA00022448"/>
    </source>
</evidence>
<evidence type="ECO:0000313" key="17">
    <source>
        <dbReference type="Proteomes" id="UP000005207"/>
    </source>
</evidence>
<dbReference type="AlphaFoldDB" id="A0A669DSA0"/>
<feature type="active site" evidence="13">
    <location>
        <position position="374"/>
    </location>
</feature>
<dbReference type="PROSITE" id="PS51275">
    <property type="entry name" value="PEPTIDASE_C26_GGH"/>
    <property type="match status" value="1"/>
</dbReference>
<dbReference type="GO" id="GO:0042246">
    <property type="term" value="P:tissue regeneration"/>
    <property type="evidence" value="ECO:0007669"/>
    <property type="project" value="InterPro"/>
</dbReference>
<feature type="signal peptide" evidence="14">
    <location>
        <begin position="1"/>
        <end position="19"/>
    </location>
</feature>
<dbReference type="PANTHER" id="PTHR11315">
    <property type="entry name" value="PROTEASE FAMILY C26 GAMMA-GLUTAMYL HYDROLASE"/>
    <property type="match status" value="1"/>
</dbReference>
<evidence type="ECO:0000256" key="12">
    <source>
        <dbReference type="PIRSR" id="PIRSR615527-1"/>
    </source>
</evidence>
<keyword evidence="8" id="KW-0446">Lipid-binding</keyword>
<dbReference type="Gene3D" id="3.40.50.880">
    <property type="match status" value="1"/>
</dbReference>
<dbReference type="PROSITE" id="PS51273">
    <property type="entry name" value="GATASE_TYPE_1"/>
    <property type="match status" value="1"/>
</dbReference>
<keyword evidence="17" id="KW-1185">Reference proteome</keyword>
<dbReference type="InParanoid" id="A0A669DSA0"/>
<dbReference type="SUPFAM" id="SSF52317">
    <property type="entry name" value="Class I glutamine amidotransferase-like"/>
    <property type="match status" value="1"/>
</dbReference>
<keyword evidence="4" id="KW-0813">Transport</keyword>
<name>A0A669DSA0_ORENI</name>
<dbReference type="GO" id="GO:0008289">
    <property type="term" value="F:lipid binding"/>
    <property type="evidence" value="ECO:0007669"/>
    <property type="project" value="UniProtKB-KW"/>
</dbReference>
<sequence length="446" mass="50130">MTAFKVLFALLLTAATIDSQSFHGGKCPKPSVQEDFNVTKYMGTWYEIEKLPAVFERGTCNQATYSLQSDGTVKVHNAELLSDGTINSIEGVAKVKDPSQPAVLSVNFFKGVADSPYWVLSTDYQSYSLVYSCSDFFGVFNIDFAWILARTRTLTEDVIKQLHEKLTAAGVLAQDVYLPQPNETAYIAASYVKFLESAGARVVPVMINQTLEEYKTLFNSINGILYPGGGVSIVSSGYERAAKIFYELAIEANKRGDYFPVWGTCLGFEQLMYLTSKKTILAYTNTSGVALPLNFTNAEDSRMFKGFPAQLMKDLASEPLTVNSHKWSLGMLTYNTNEELKKFYKVLSVNTDGNVEFVSTVEAYDYPIYGTQWHPEKNAFEWTRPSIPHSPSAVKTTFYMAEFFVNEARKNFHKFETEEGESKALIYNYNPVYTGTKSAFEQTYFF</sequence>
<evidence type="ECO:0000256" key="8">
    <source>
        <dbReference type="ARBA" id="ARBA00023121"/>
    </source>
</evidence>
<dbReference type="PRINTS" id="PR01219">
    <property type="entry name" value="APOLIPOPROTD"/>
</dbReference>
<comment type="catalytic activity">
    <reaction evidence="13">
        <text>(6S)-5,6,7,8-tetrahydrofolyl-(gamma-L-Glu)(n) + (n-1) H2O = (6S)-5,6,7,8-tetrahydrofolate + (n-1) L-glutamate</text>
        <dbReference type="Rhea" id="RHEA:56784"/>
        <dbReference type="Rhea" id="RHEA-COMP:14738"/>
        <dbReference type="ChEBI" id="CHEBI:15377"/>
        <dbReference type="ChEBI" id="CHEBI:29985"/>
        <dbReference type="ChEBI" id="CHEBI:57453"/>
        <dbReference type="ChEBI" id="CHEBI:141005"/>
        <dbReference type="EC" id="3.4.19.9"/>
    </reaction>
</comment>
<dbReference type="InterPro" id="IPR002969">
    <property type="entry name" value="ApolipopD"/>
</dbReference>
<dbReference type="Pfam" id="PF07722">
    <property type="entry name" value="Peptidase_C26"/>
    <property type="match status" value="1"/>
</dbReference>
<dbReference type="GO" id="GO:0007420">
    <property type="term" value="P:brain development"/>
    <property type="evidence" value="ECO:0007669"/>
    <property type="project" value="InterPro"/>
</dbReference>
<evidence type="ECO:0000256" key="10">
    <source>
        <dbReference type="ARBA" id="ARBA00023180"/>
    </source>
</evidence>
<feature type="active site" description="Proton donor" evidence="12">
    <location>
        <position position="374"/>
    </location>
</feature>
<feature type="active site" description="Nucleophile" evidence="12 13">
    <location>
        <position position="265"/>
    </location>
</feature>
<evidence type="ECO:0000256" key="2">
    <source>
        <dbReference type="ARBA" id="ARBA00006889"/>
    </source>
</evidence>
<dbReference type="Ensembl" id="ENSONIT00000046069.1">
    <property type="protein sequence ID" value="ENSONIP00000061735.1"/>
    <property type="gene ID" value="ENSONIG00000006535.2"/>
</dbReference>
<dbReference type="Proteomes" id="UP000005207">
    <property type="component" value="Linkage group LG9"/>
</dbReference>
<evidence type="ECO:0000256" key="11">
    <source>
        <dbReference type="ARBA" id="ARBA00023283"/>
    </source>
</evidence>
<dbReference type="PROSITE" id="PS00213">
    <property type="entry name" value="LIPOCALIN"/>
    <property type="match status" value="1"/>
</dbReference>
<comment type="subcellular location">
    <subcellularLocation>
        <location evidence="1">Secreted</location>
        <location evidence="1">Extracellular space</location>
    </subcellularLocation>
</comment>
<dbReference type="InterPro" id="IPR022272">
    <property type="entry name" value="Lipocalin_CS"/>
</dbReference>
<dbReference type="PANTHER" id="PTHR11315:SF20">
    <property type="entry name" value="GAMMA-GLUTAMYL HYDROLASE"/>
    <property type="match status" value="1"/>
</dbReference>
<evidence type="ECO:0000256" key="1">
    <source>
        <dbReference type="ARBA" id="ARBA00004239"/>
    </source>
</evidence>
<dbReference type="InterPro" id="IPR011697">
    <property type="entry name" value="Peptidase_C26"/>
</dbReference>
<dbReference type="GeneTree" id="ENSGT00490000043388"/>
<dbReference type="InterPro" id="IPR000566">
    <property type="entry name" value="Lipocln_cytosolic_FA-bd_dom"/>
</dbReference>
<dbReference type="GO" id="GO:0006950">
    <property type="term" value="P:response to stress"/>
    <property type="evidence" value="ECO:0007669"/>
    <property type="project" value="UniProtKB-ARBA"/>
</dbReference>
<feature type="domain" description="Lipocalin/cytosolic fatty-acid binding" evidence="15">
    <location>
        <begin position="37"/>
        <end position="171"/>
    </location>
</feature>
<protein>
    <recommendedName>
        <fullName evidence="13">folate gamma-glutamyl hydrolase</fullName>
        <ecNumber evidence="13">3.4.19.9</ecNumber>
    </recommendedName>
</protein>
<gene>
    <name evidence="16" type="primary">GGH</name>
    <name evidence="16" type="synonym">ggh</name>
</gene>
<organism evidence="16 17">
    <name type="scientific">Oreochromis niloticus</name>
    <name type="common">Nile tilapia</name>
    <name type="synonym">Tilapia nilotica</name>
    <dbReference type="NCBI Taxonomy" id="8128"/>
    <lineage>
        <taxon>Eukaryota</taxon>
        <taxon>Metazoa</taxon>
        <taxon>Chordata</taxon>
        <taxon>Craniata</taxon>
        <taxon>Vertebrata</taxon>
        <taxon>Euteleostomi</taxon>
        <taxon>Actinopterygii</taxon>
        <taxon>Neopterygii</taxon>
        <taxon>Teleostei</taxon>
        <taxon>Neoteleostei</taxon>
        <taxon>Acanthomorphata</taxon>
        <taxon>Ovalentaria</taxon>
        <taxon>Cichlomorphae</taxon>
        <taxon>Cichliformes</taxon>
        <taxon>Cichlidae</taxon>
        <taxon>African cichlids</taxon>
        <taxon>Pseudocrenilabrinae</taxon>
        <taxon>Oreochromini</taxon>
        <taxon>Oreochromis</taxon>
    </lineage>
</organism>
<dbReference type="InterPro" id="IPR029062">
    <property type="entry name" value="Class_I_gatase-like"/>
</dbReference>
<feature type="chain" id="PRO_5025372774" description="folate gamma-glutamyl hydrolase" evidence="14">
    <location>
        <begin position="20"/>
        <end position="446"/>
    </location>
</feature>
<reference evidence="16" key="3">
    <citation type="submission" date="2025-09" db="UniProtKB">
        <authorList>
            <consortium name="Ensembl"/>
        </authorList>
    </citation>
    <scope>IDENTIFICATION</scope>
</reference>
<dbReference type="Pfam" id="PF08212">
    <property type="entry name" value="Lipocalin_2"/>
    <property type="match status" value="1"/>
</dbReference>
<comment type="similarity">
    <text evidence="2">Belongs to the calycin superfamily. Lipocalin family.</text>
</comment>